<dbReference type="PROSITE" id="PS00913">
    <property type="entry name" value="ADH_IRON_1"/>
    <property type="match status" value="1"/>
</dbReference>
<reference evidence="7 8" key="1">
    <citation type="submission" date="2014-11" db="EMBL/GenBank/DDBJ databases">
        <title>Genome sequence and analysis of novel Kurthia sp.</title>
        <authorList>
            <person name="Lawson J.N."/>
            <person name="Gonzalez J.E."/>
            <person name="Rinauldi L."/>
            <person name="Xuan Z."/>
            <person name="Firman A."/>
            <person name="Shaddox L."/>
            <person name="Trudeau A."/>
            <person name="Shah S."/>
            <person name="Reiman D."/>
        </authorList>
    </citation>
    <scope>NUCLEOTIDE SEQUENCE [LARGE SCALE GENOMIC DNA]</scope>
    <source>
        <strain evidence="7 8">3B1D</strain>
    </source>
</reference>
<evidence type="ECO:0000256" key="2">
    <source>
        <dbReference type="ARBA" id="ARBA00022723"/>
    </source>
</evidence>
<evidence type="ECO:0000259" key="6">
    <source>
        <dbReference type="Pfam" id="PF00465"/>
    </source>
</evidence>
<feature type="binding site" evidence="4">
    <location>
        <position position="270"/>
    </location>
    <ligand>
        <name>glycerol</name>
        <dbReference type="ChEBI" id="CHEBI:17754"/>
    </ligand>
</feature>
<keyword evidence="5" id="KW-0520">NAD</keyword>
<dbReference type="EMBL" id="JTFC01000025">
    <property type="protein sequence ID" value="RUS57420.1"/>
    <property type="molecule type" value="Genomic_DNA"/>
</dbReference>
<dbReference type="InterPro" id="IPR018211">
    <property type="entry name" value="ADH_Fe_CS"/>
</dbReference>
<dbReference type="Proteomes" id="UP000288623">
    <property type="component" value="Unassembled WGS sequence"/>
</dbReference>
<dbReference type="AlphaFoldDB" id="A0A433RVW9"/>
<feature type="binding site" evidence="5">
    <location>
        <position position="125"/>
    </location>
    <ligand>
        <name>NAD(+)</name>
        <dbReference type="ChEBI" id="CHEBI:57540"/>
    </ligand>
</feature>
<dbReference type="Gene3D" id="1.20.1090.10">
    <property type="entry name" value="Dehydroquinate synthase-like - alpha domain"/>
    <property type="match status" value="1"/>
</dbReference>
<feature type="domain" description="Alcohol dehydrogenase iron-type/glycerol dehydrogenase GldA" evidence="6">
    <location>
        <begin position="10"/>
        <end position="150"/>
    </location>
</feature>
<keyword evidence="8" id="KW-1185">Reference proteome</keyword>
<dbReference type="CDD" id="cd08172">
    <property type="entry name" value="GlyDH-like"/>
    <property type="match status" value="1"/>
</dbReference>
<comment type="caution">
    <text evidence="7">The sequence shown here is derived from an EMBL/GenBank/DDBJ whole genome shotgun (WGS) entry which is preliminary data.</text>
</comment>
<evidence type="ECO:0000256" key="3">
    <source>
        <dbReference type="ARBA" id="ARBA00023002"/>
    </source>
</evidence>
<dbReference type="PIRSF" id="PIRSF000112">
    <property type="entry name" value="Glycerol_dehydrogenase"/>
    <property type="match status" value="1"/>
</dbReference>
<comment type="similarity">
    <text evidence="1">Belongs to the iron-containing alcohol dehydrogenase family.</text>
</comment>
<dbReference type="Gene3D" id="3.40.50.1970">
    <property type="match status" value="1"/>
</dbReference>
<organism evidence="7 8">
    <name type="scientific">Candidatus Kurthia intestinigallinarum</name>
    <dbReference type="NCBI Taxonomy" id="1562256"/>
    <lineage>
        <taxon>Bacteria</taxon>
        <taxon>Bacillati</taxon>
        <taxon>Bacillota</taxon>
        <taxon>Bacilli</taxon>
        <taxon>Bacillales</taxon>
        <taxon>Caryophanaceae</taxon>
        <taxon>Kurthia</taxon>
    </lineage>
</organism>
<accession>A0A433RVW9</accession>
<dbReference type="InterPro" id="IPR016205">
    <property type="entry name" value="Glycerol_DH"/>
</dbReference>
<name>A0A433RVW9_9BACL</name>
<feature type="binding site" evidence="5">
    <location>
        <position position="123"/>
    </location>
    <ligand>
        <name>NAD(+)</name>
        <dbReference type="ChEBI" id="CHEBI:57540"/>
    </ligand>
</feature>
<dbReference type="OrthoDB" id="5198708at2"/>
<feature type="binding site" evidence="5">
    <location>
        <position position="129"/>
    </location>
    <ligand>
        <name>NAD(+)</name>
        <dbReference type="ChEBI" id="CHEBI:57540"/>
    </ligand>
</feature>
<dbReference type="Pfam" id="PF00465">
    <property type="entry name" value="Fe-ADH"/>
    <property type="match status" value="1"/>
</dbReference>
<evidence type="ECO:0000313" key="7">
    <source>
        <dbReference type="EMBL" id="RUS57420.1"/>
    </source>
</evidence>
<evidence type="ECO:0000313" key="8">
    <source>
        <dbReference type="Proteomes" id="UP000288623"/>
    </source>
</evidence>
<feature type="binding site" evidence="4">
    <location>
        <position position="169"/>
    </location>
    <ligand>
        <name>glycerol</name>
        <dbReference type="ChEBI" id="CHEBI:17754"/>
    </ligand>
</feature>
<protein>
    <submittedName>
        <fullName evidence="7">Glycerol dehydrogenase</fullName>
    </submittedName>
</protein>
<dbReference type="PANTHER" id="PTHR43616">
    <property type="entry name" value="GLYCEROL DEHYDROGENASE"/>
    <property type="match status" value="1"/>
</dbReference>
<keyword evidence="3" id="KW-0560">Oxidoreductase</keyword>
<proteinExistence type="inferred from homology"/>
<dbReference type="PANTHER" id="PTHR43616:SF3">
    <property type="entry name" value="HYDROXYCARBOXYLATE DEHYDROGENASE A"/>
    <property type="match status" value="1"/>
</dbReference>
<feature type="binding site" evidence="4">
    <location>
        <position position="253"/>
    </location>
    <ligand>
        <name>glycerol</name>
        <dbReference type="ChEBI" id="CHEBI:17754"/>
    </ligand>
</feature>
<dbReference type="RefSeq" id="WP_126989974.1">
    <property type="nucleotide sequence ID" value="NZ_JTFC01000025.1"/>
</dbReference>
<dbReference type="SUPFAM" id="SSF56796">
    <property type="entry name" value="Dehydroquinate synthase-like"/>
    <property type="match status" value="1"/>
</dbReference>
<sequence>MKTVHVHAAPSEYILEEGILKKLEGLLVARGILRALIVTGTKSWAAIDDFWPAMVEVQTELYTYGGECSFSEIDRVTAMMEDYDAIIGVGGGKVIDLAKAVANEVHKQVIVVPTLASNCAPWTPLSVLYDDTGAFVRYDVYPVASSLLVVEPALLLQAPRDLFVAGIGDTIAKWYEADVQLGSIAAKTVPMMISYEAARQCKDILLAQSEAALAAVDAGVVNDAFIQVIETMFMYAGMVGGYGDHYGRTAGAHSIHNGLTALEAAHTKLHGIKVAYGICVQLMLEGRQSEIAALRPFYKALGLPQSLKELGIDATDAELLAVAQKATIPEESIHLMPNGEMTATRVFDAMKALENHAFVSL</sequence>
<evidence type="ECO:0000256" key="5">
    <source>
        <dbReference type="PIRSR" id="PIRSR000112-3"/>
    </source>
</evidence>
<dbReference type="GO" id="GO:0046872">
    <property type="term" value="F:metal ion binding"/>
    <property type="evidence" value="ECO:0007669"/>
    <property type="project" value="UniProtKB-KW"/>
</dbReference>
<evidence type="ECO:0000256" key="1">
    <source>
        <dbReference type="ARBA" id="ARBA00007358"/>
    </source>
</evidence>
<keyword evidence="2 4" id="KW-0479">Metal-binding</keyword>
<gene>
    <name evidence="7" type="ORF">QI30_05715</name>
</gene>
<feature type="binding site" evidence="5">
    <location>
        <begin position="114"/>
        <end position="117"/>
    </location>
    <ligand>
        <name>NAD(+)</name>
        <dbReference type="ChEBI" id="CHEBI:57540"/>
    </ligand>
</feature>
<keyword evidence="4" id="KW-0862">Zinc</keyword>
<feature type="binding site" evidence="5">
    <location>
        <begin position="92"/>
        <end position="96"/>
    </location>
    <ligand>
        <name>NAD(+)</name>
        <dbReference type="ChEBI" id="CHEBI:57540"/>
    </ligand>
</feature>
<dbReference type="GO" id="GO:0016614">
    <property type="term" value="F:oxidoreductase activity, acting on CH-OH group of donors"/>
    <property type="evidence" value="ECO:0007669"/>
    <property type="project" value="InterPro"/>
</dbReference>
<evidence type="ECO:0000256" key="4">
    <source>
        <dbReference type="PIRSR" id="PIRSR000112-1"/>
    </source>
</evidence>
<dbReference type="InterPro" id="IPR001670">
    <property type="entry name" value="ADH_Fe/GldA"/>
</dbReference>
<comment type="cofactor">
    <cofactor evidence="4">
        <name>Zn(2+)</name>
        <dbReference type="ChEBI" id="CHEBI:29105"/>
    </cofactor>
    <text evidence="4">Binds 1 zinc ion per subunit.</text>
</comment>